<feature type="domain" description="VOC" evidence="1">
    <location>
        <begin position="6"/>
        <end position="120"/>
    </location>
</feature>
<dbReference type="CDD" id="cd06587">
    <property type="entry name" value="VOC"/>
    <property type="match status" value="1"/>
</dbReference>
<evidence type="ECO:0000259" key="1">
    <source>
        <dbReference type="PROSITE" id="PS51819"/>
    </source>
</evidence>
<reference evidence="2 3" key="1">
    <citation type="submission" date="2013-12" db="EMBL/GenBank/DDBJ databases">
        <title>Genome and proteome characterization of Caldibacillus debilis GB1 derived from a cellulolytic aero-tolerant co-culture.</title>
        <authorList>
            <person name="Wushke S.T."/>
            <person name="Zhang X."/>
            <person name="Fristensky B."/>
            <person name="Wilkins J.A."/>
            <person name="Levin D.B."/>
            <person name="Sparling R."/>
        </authorList>
    </citation>
    <scope>NUCLEOTIDE SEQUENCE [LARGE SCALE GENOMIC DNA]</scope>
    <source>
        <strain evidence="2 3">GB1</strain>
    </source>
</reference>
<dbReference type="InterPro" id="IPR004360">
    <property type="entry name" value="Glyas_Fos-R_dOase_dom"/>
</dbReference>
<dbReference type="Gene3D" id="3.10.180.10">
    <property type="entry name" value="2,3-Dihydroxybiphenyl 1,2-Dioxygenase, domain 1"/>
    <property type="match status" value="1"/>
</dbReference>
<proteinExistence type="predicted"/>
<accession>A0A420VDA5</accession>
<keyword evidence="2" id="KW-0456">Lyase</keyword>
<evidence type="ECO:0000313" key="2">
    <source>
        <dbReference type="EMBL" id="RKO61569.1"/>
    </source>
</evidence>
<name>A0A420VDA5_9BACI</name>
<dbReference type="InterPro" id="IPR029068">
    <property type="entry name" value="Glyas_Bleomycin-R_OHBP_Dase"/>
</dbReference>
<organism evidence="2 3">
    <name type="scientific">Caldibacillus debilis GB1</name>
    <dbReference type="NCBI Taxonomy" id="1339248"/>
    <lineage>
        <taxon>Bacteria</taxon>
        <taxon>Bacillati</taxon>
        <taxon>Bacillota</taxon>
        <taxon>Bacilli</taxon>
        <taxon>Bacillales</taxon>
        <taxon>Bacillaceae</taxon>
        <taxon>Caldibacillus</taxon>
    </lineage>
</organism>
<dbReference type="RefSeq" id="WP_120669642.1">
    <property type="nucleotide sequence ID" value="NZ_AZRV01000044.1"/>
</dbReference>
<gene>
    <name evidence="2" type="ORF">Cdeb_01521</name>
</gene>
<protein>
    <submittedName>
        <fullName evidence="2">Lactoylglutathione lyase and related lyase</fullName>
    </submittedName>
</protein>
<dbReference type="SUPFAM" id="SSF54593">
    <property type="entry name" value="Glyoxalase/Bleomycin resistance protein/Dihydroxybiphenyl dioxygenase"/>
    <property type="match status" value="1"/>
</dbReference>
<dbReference type="EMBL" id="AZRV01000044">
    <property type="protein sequence ID" value="RKO61569.1"/>
    <property type="molecule type" value="Genomic_DNA"/>
</dbReference>
<dbReference type="InterPro" id="IPR037523">
    <property type="entry name" value="VOC_core"/>
</dbReference>
<keyword evidence="3" id="KW-1185">Reference proteome</keyword>
<dbReference type="PROSITE" id="PS51819">
    <property type="entry name" value="VOC"/>
    <property type="match status" value="1"/>
</dbReference>
<dbReference type="Proteomes" id="UP000286235">
    <property type="component" value="Unassembled WGS sequence"/>
</dbReference>
<comment type="caution">
    <text evidence="2">The sequence shown here is derived from an EMBL/GenBank/DDBJ whole genome shotgun (WGS) entry which is preliminary data.</text>
</comment>
<dbReference type="GO" id="GO:0016829">
    <property type="term" value="F:lyase activity"/>
    <property type="evidence" value="ECO:0007669"/>
    <property type="project" value="UniProtKB-KW"/>
</dbReference>
<dbReference type="AlphaFoldDB" id="A0A420VDA5"/>
<evidence type="ECO:0000313" key="3">
    <source>
        <dbReference type="Proteomes" id="UP000286235"/>
    </source>
</evidence>
<sequence length="126" mass="14654">MALVKRIDTVLVPVTDLERSEKWYLDVFPFIVTFRSADGNDIGFSFKDRHPLQTGLCIYKTDKVERLGHIAFNFFTEDVDGYHRFLLERKVKVTEIHEEGGTRFFEFFDPDGNELSAVTFPAVKEE</sequence>
<dbReference type="Pfam" id="PF00903">
    <property type="entry name" value="Glyoxalase"/>
    <property type="match status" value="1"/>
</dbReference>